<organism evidence="2 3">
    <name type="scientific">Hibiscus sabdariffa</name>
    <name type="common">roselle</name>
    <dbReference type="NCBI Taxonomy" id="183260"/>
    <lineage>
        <taxon>Eukaryota</taxon>
        <taxon>Viridiplantae</taxon>
        <taxon>Streptophyta</taxon>
        <taxon>Embryophyta</taxon>
        <taxon>Tracheophyta</taxon>
        <taxon>Spermatophyta</taxon>
        <taxon>Magnoliopsida</taxon>
        <taxon>eudicotyledons</taxon>
        <taxon>Gunneridae</taxon>
        <taxon>Pentapetalae</taxon>
        <taxon>rosids</taxon>
        <taxon>malvids</taxon>
        <taxon>Malvales</taxon>
        <taxon>Malvaceae</taxon>
        <taxon>Malvoideae</taxon>
        <taxon>Hibiscus</taxon>
    </lineage>
</organism>
<proteinExistence type="predicted"/>
<name>A0ABR2G5C5_9ROSI</name>
<feature type="compositionally biased region" description="Basic residues" evidence="1">
    <location>
        <begin position="98"/>
        <end position="109"/>
    </location>
</feature>
<dbReference type="Proteomes" id="UP001472677">
    <property type="component" value="Unassembled WGS sequence"/>
</dbReference>
<comment type="caution">
    <text evidence="2">The sequence shown here is derived from an EMBL/GenBank/DDBJ whole genome shotgun (WGS) entry which is preliminary data.</text>
</comment>
<feature type="compositionally biased region" description="Polar residues" evidence="1">
    <location>
        <begin position="59"/>
        <end position="80"/>
    </location>
</feature>
<dbReference type="EMBL" id="JBBPBM010000003">
    <property type="protein sequence ID" value="KAK8594010.1"/>
    <property type="molecule type" value="Genomic_DNA"/>
</dbReference>
<feature type="compositionally biased region" description="Basic and acidic residues" evidence="1">
    <location>
        <begin position="83"/>
        <end position="97"/>
    </location>
</feature>
<feature type="region of interest" description="Disordered" evidence="1">
    <location>
        <begin position="50"/>
        <end position="112"/>
    </location>
</feature>
<accession>A0ABR2G5C5</accession>
<reference evidence="2 3" key="1">
    <citation type="journal article" date="2024" name="G3 (Bethesda)">
        <title>Genome assembly of Hibiscus sabdariffa L. provides insights into metabolisms of medicinal natural products.</title>
        <authorList>
            <person name="Kim T."/>
        </authorList>
    </citation>
    <scope>NUCLEOTIDE SEQUENCE [LARGE SCALE GENOMIC DNA]</scope>
    <source>
        <strain evidence="2">TK-2024</strain>
        <tissue evidence="2">Old leaves</tissue>
    </source>
</reference>
<sequence>MASSRKAHPNGDEGYGVSSPKRQPYSKSYRRGSIQELMRRLRLMAVTATDDGLLPGPHQSAQLHGSPCVTSRVSDPSTAAASLEEHNGANHKSESRSGKRLRVRRRWQHNSRGGGRQWKEAIWLPHARLTRTAKKAMASVLPKDSRIRRAIDEGRYTSS</sequence>
<feature type="region of interest" description="Disordered" evidence="1">
    <location>
        <begin position="1"/>
        <end position="33"/>
    </location>
</feature>
<protein>
    <submittedName>
        <fullName evidence="2">Uncharacterized protein</fullName>
    </submittedName>
</protein>
<evidence type="ECO:0000313" key="2">
    <source>
        <dbReference type="EMBL" id="KAK8594010.1"/>
    </source>
</evidence>
<keyword evidence="3" id="KW-1185">Reference proteome</keyword>
<evidence type="ECO:0000256" key="1">
    <source>
        <dbReference type="SAM" id="MobiDB-lite"/>
    </source>
</evidence>
<evidence type="ECO:0000313" key="3">
    <source>
        <dbReference type="Proteomes" id="UP001472677"/>
    </source>
</evidence>
<gene>
    <name evidence="2" type="ORF">V6N12_046081</name>
</gene>